<organism evidence="1 2">
    <name type="scientific">Rotaria socialis</name>
    <dbReference type="NCBI Taxonomy" id="392032"/>
    <lineage>
        <taxon>Eukaryota</taxon>
        <taxon>Metazoa</taxon>
        <taxon>Spiralia</taxon>
        <taxon>Gnathifera</taxon>
        <taxon>Rotifera</taxon>
        <taxon>Eurotatoria</taxon>
        <taxon>Bdelloidea</taxon>
        <taxon>Philodinida</taxon>
        <taxon>Philodinidae</taxon>
        <taxon>Rotaria</taxon>
    </lineage>
</organism>
<comment type="caution">
    <text evidence="1">The sequence shown here is derived from an EMBL/GenBank/DDBJ whole genome shotgun (WGS) entry which is preliminary data.</text>
</comment>
<sequence>QWPMLLINKLNKEVKSTLPPEAEYDWTYEKIICNIQDYLNLIGDKQESSVMSKFWRLAKLPNESPTMFSVRLLQAFKEAFPQDEGLY</sequence>
<reference evidence="1" key="1">
    <citation type="submission" date="2021-02" db="EMBL/GenBank/DDBJ databases">
        <authorList>
            <person name="Nowell W R."/>
        </authorList>
    </citation>
    <scope>NUCLEOTIDE SEQUENCE</scope>
</reference>
<accession>A0A818U4Z8</accession>
<proteinExistence type="predicted"/>
<protein>
    <submittedName>
        <fullName evidence="1">Uncharacterized protein</fullName>
    </submittedName>
</protein>
<gene>
    <name evidence="1" type="ORF">KIK155_LOCUS26078</name>
</gene>
<feature type="non-terminal residue" evidence="1">
    <location>
        <position position="1"/>
    </location>
</feature>
<dbReference type="AlphaFoldDB" id="A0A818U4Z8"/>
<name>A0A818U4Z8_9BILA</name>
<dbReference type="EMBL" id="CAJNYV010004758">
    <property type="protein sequence ID" value="CAF3692395.1"/>
    <property type="molecule type" value="Genomic_DNA"/>
</dbReference>
<evidence type="ECO:0000313" key="2">
    <source>
        <dbReference type="Proteomes" id="UP000663865"/>
    </source>
</evidence>
<evidence type="ECO:0000313" key="1">
    <source>
        <dbReference type="EMBL" id="CAF3692395.1"/>
    </source>
</evidence>
<dbReference type="Proteomes" id="UP000663865">
    <property type="component" value="Unassembled WGS sequence"/>
</dbReference>